<gene>
    <name evidence="9" type="ORF">EQU50_02585</name>
</gene>
<evidence type="ECO:0000256" key="5">
    <source>
        <dbReference type="ARBA" id="ARBA00022989"/>
    </source>
</evidence>
<evidence type="ECO:0000259" key="8">
    <source>
        <dbReference type="Pfam" id="PF00482"/>
    </source>
</evidence>
<dbReference type="OrthoDB" id="9805682at2"/>
<dbReference type="EMBL" id="SCFB01000004">
    <property type="protein sequence ID" value="RZI46491.1"/>
    <property type="molecule type" value="Genomic_DNA"/>
</dbReference>
<evidence type="ECO:0000313" key="10">
    <source>
        <dbReference type="Proteomes" id="UP000293550"/>
    </source>
</evidence>
<comment type="subcellular location">
    <subcellularLocation>
        <location evidence="1">Cell membrane</location>
        <topology evidence="1">Multi-pass membrane protein</topology>
    </subcellularLocation>
</comment>
<keyword evidence="10" id="KW-1185">Reference proteome</keyword>
<feature type="transmembrane region" description="Helical" evidence="7">
    <location>
        <begin position="220"/>
        <end position="238"/>
    </location>
</feature>
<proteinExistence type="inferred from homology"/>
<reference evidence="9 10" key="1">
    <citation type="submission" date="2018-10" db="EMBL/GenBank/DDBJ databases">
        <title>An updated phylogeny of the Alphaproteobacteria reveals that the parasitic Rickettsiales and Holosporales have independent origins.</title>
        <authorList>
            <person name="Munoz-Gomez S.A."/>
            <person name="Hess S."/>
            <person name="Burger G."/>
            <person name="Lang B.F."/>
            <person name="Susko E."/>
            <person name="Slamovits C.H."/>
            <person name="Roger A.J."/>
        </authorList>
    </citation>
    <scope>NUCLEOTIDE SEQUENCE [LARGE SCALE GENOMIC DNA]</scope>
    <source>
        <strain evidence="9">HOLO01</strain>
    </source>
</reference>
<evidence type="ECO:0000313" key="9">
    <source>
        <dbReference type="EMBL" id="RZI46491.1"/>
    </source>
</evidence>
<evidence type="ECO:0000256" key="7">
    <source>
        <dbReference type="SAM" id="Phobius"/>
    </source>
</evidence>
<feature type="domain" description="Type II secretion system protein GspF" evidence="8">
    <location>
        <begin position="271"/>
        <end position="393"/>
    </location>
</feature>
<evidence type="ECO:0000256" key="2">
    <source>
        <dbReference type="ARBA" id="ARBA00005745"/>
    </source>
</evidence>
<feature type="transmembrane region" description="Helical" evidence="7">
    <location>
        <begin position="367"/>
        <end position="395"/>
    </location>
</feature>
<dbReference type="PRINTS" id="PR00812">
    <property type="entry name" value="BCTERIALGSPF"/>
</dbReference>
<comment type="caution">
    <text evidence="9">The sequence shown here is derived from an EMBL/GenBank/DDBJ whole genome shotgun (WGS) entry which is preliminary data.</text>
</comment>
<keyword evidence="6 7" id="KW-0472">Membrane</keyword>
<dbReference type="Proteomes" id="UP000293550">
    <property type="component" value="Unassembled WGS sequence"/>
</dbReference>
<dbReference type="Gene3D" id="1.20.81.30">
    <property type="entry name" value="Type II secretion system (T2SS), domain F"/>
    <property type="match status" value="2"/>
</dbReference>
<organism evidence="9 10">
    <name type="scientific">Candidatus Finniella inopinata</name>
    <dbReference type="NCBI Taxonomy" id="1696036"/>
    <lineage>
        <taxon>Bacteria</taxon>
        <taxon>Pseudomonadati</taxon>
        <taxon>Pseudomonadota</taxon>
        <taxon>Alphaproteobacteria</taxon>
        <taxon>Holosporales</taxon>
        <taxon>Candidatus Paracaedibacteraceae</taxon>
        <taxon>Candidatus Finniella</taxon>
    </lineage>
</organism>
<sequence>MPLYHYRALNLLGQPCKGDWFGNSKQHLYQHLYQHLRQQNLHLLSCRIIKGTGLRNVYLKGIGPQDLIEFCIHCQEMDKAKISLSDSILLFAENYNHHGLKSVLVAIHHSLQQGLHLSQACQLFPWVFNAHFVDCLMIAEKTGNFSAAFGQLETYLVRQTTYHQQLKQALRYPLVLLGGLVLLLGVMGGVFLPHLQTHLQHGGGASVVSLIATIDFFKDYGAYIIFGFVTAFVAFCLAHNFSGTFRLKWGNIFLRFPMLGTFKRNLFINQFAQTLGLLINADINLLESLQKSANSVSNDFLKAKFFKVFTDVESGLKLSASLQNRRLASSLIYRYVQLGEETGNLGPLIQQAAEADLKNIWRRLNALLAWIQPVLIMFIGGVLIWIVMATIVPLYDNLSSLEG</sequence>
<dbReference type="Pfam" id="PF00482">
    <property type="entry name" value="T2SSF"/>
    <property type="match status" value="2"/>
</dbReference>
<keyword evidence="4 7" id="KW-0812">Transmembrane</keyword>
<evidence type="ECO:0000256" key="1">
    <source>
        <dbReference type="ARBA" id="ARBA00004651"/>
    </source>
</evidence>
<name>A0A4Q7DHS3_9PROT</name>
<dbReference type="AlphaFoldDB" id="A0A4Q7DHS3"/>
<keyword evidence="3" id="KW-1003">Cell membrane</keyword>
<evidence type="ECO:0000256" key="6">
    <source>
        <dbReference type="ARBA" id="ARBA00023136"/>
    </source>
</evidence>
<dbReference type="RefSeq" id="WP_130153593.1">
    <property type="nucleotide sequence ID" value="NZ_SCFB01000004.1"/>
</dbReference>
<dbReference type="InterPro" id="IPR003004">
    <property type="entry name" value="GspF/PilC"/>
</dbReference>
<dbReference type="InterPro" id="IPR018076">
    <property type="entry name" value="T2SS_GspF_dom"/>
</dbReference>
<feature type="transmembrane region" description="Helical" evidence="7">
    <location>
        <begin position="172"/>
        <end position="192"/>
    </location>
</feature>
<dbReference type="InterPro" id="IPR042094">
    <property type="entry name" value="T2SS_GspF_sf"/>
</dbReference>
<accession>A0A4Q7DHS3</accession>
<keyword evidence="5 7" id="KW-1133">Transmembrane helix</keyword>
<feature type="domain" description="Type II secretion system protein GspF" evidence="8">
    <location>
        <begin position="79"/>
        <end position="193"/>
    </location>
</feature>
<dbReference type="GO" id="GO:0005886">
    <property type="term" value="C:plasma membrane"/>
    <property type="evidence" value="ECO:0007669"/>
    <property type="project" value="UniProtKB-SubCell"/>
</dbReference>
<dbReference type="PANTHER" id="PTHR30012">
    <property type="entry name" value="GENERAL SECRETION PATHWAY PROTEIN"/>
    <property type="match status" value="1"/>
</dbReference>
<comment type="similarity">
    <text evidence="2">Belongs to the GSP F family.</text>
</comment>
<evidence type="ECO:0000256" key="4">
    <source>
        <dbReference type="ARBA" id="ARBA00022692"/>
    </source>
</evidence>
<protein>
    <submittedName>
        <fullName evidence="9">Type II secretion system F family protein</fullName>
    </submittedName>
</protein>
<dbReference type="PANTHER" id="PTHR30012:SF0">
    <property type="entry name" value="TYPE II SECRETION SYSTEM PROTEIN F-RELATED"/>
    <property type="match status" value="1"/>
</dbReference>
<evidence type="ECO:0000256" key="3">
    <source>
        <dbReference type="ARBA" id="ARBA00022475"/>
    </source>
</evidence>